<name>A0A5C8G456_9SPIR</name>
<dbReference type="AlphaFoldDB" id="A0A5C8G456"/>
<dbReference type="PANTHER" id="PTHR13778">
    <property type="entry name" value="GLYCOSYLTRANSFERASE 8 DOMAIN-CONTAINING PROTEIN"/>
    <property type="match status" value="1"/>
</dbReference>
<reference evidence="4 5" key="1">
    <citation type="journal article" date="1992" name="Lakartidningen">
        <title>[Penicillin V and not amoxicillin is the first choice preparation in acute otitis].</title>
        <authorList>
            <person name="Kamme C."/>
            <person name="Lundgren K."/>
            <person name="Prellner K."/>
        </authorList>
    </citation>
    <scope>NUCLEOTIDE SEQUENCE [LARGE SCALE GENOMIC DNA]</scope>
    <source>
        <strain evidence="4 5">PC3053II</strain>
    </source>
</reference>
<organism evidence="4 5">
    <name type="scientific">Brachyspira aalborgi</name>
    <dbReference type="NCBI Taxonomy" id="29522"/>
    <lineage>
        <taxon>Bacteria</taxon>
        <taxon>Pseudomonadati</taxon>
        <taxon>Spirochaetota</taxon>
        <taxon>Spirochaetia</taxon>
        <taxon>Brachyspirales</taxon>
        <taxon>Brachyspiraceae</taxon>
        <taxon>Brachyspira</taxon>
    </lineage>
</organism>
<evidence type="ECO:0000313" key="5">
    <source>
        <dbReference type="Proteomes" id="UP000322327"/>
    </source>
</evidence>
<comment type="caution">
    <text evidence="4">The sequence shown here is derived from an EMBL/GenBank/DDBJ whole genome shotgun (WGS) entry which is preliminary data.</text>
</comment>
<dbReference type="InterPro" id="IPR050748">
    <property type="entry name" value="Glycosyltrans_8_dom-fam"/>
</dbReference>
<dbReference type="Pfam" id="PF01501">
    <property type="entry name" value="Glyco_transf_8"/>
    <property type="match status" value="1"/>
</dbReference>
<accession>A0A5C8G456</accession>
<gene>
    <name evidence="4" type="ORF">EPJ76_04740</name>
</gene>
<dbReference type="RefSeq" id="WP_147530757.1">
    <property type="nucleotide sequence ID" value="NZ_SAYI01000015.1"/>
</dbReference>
<dbReference type="SUPFAM" id="SSF53448">
    <property type="entry name" value="Nucleotide-diphospho-sugar transferases"/>
    <property type="match status" value="1"/>
</dbReference>
<evidence type="ECO:0000256" key="1">
    <source>
        <dbReference type="ARBA" id="ARBA00022676"/>
    </source>
</evidence>
<sequence>MKIDICFASNDNYSPYMGTAIASILYNSKEDENITFHIISENINEDNKNKLISLKKIKDFNIIFYEPKKEIYRYITKYNMKAYSTFFRLSIPSLMPNIDKILYLDCDMIVNKSLRELFEIDMQNNYAFVVEDIMDKLNEVKAGIEFDKNDRYFNAGFLMINNKLWIENNLEQKFYDFLDKTFLAFKDQDVLNYCLKNRVKFLDKKWNFLDYKFCYRGNNPDINEINIIHCIGKPWKKECNISFFQDEFWKYYQLTPWFFERPIDAIQTILYQKYGDYENQKLKNNDIKFLGIYHNRNTLQIVIFFIRITIEMNFKNVSKIAWWIPVRKWRESFKRTFDI</sequence>
<dbReference type="InterPro" id="IPR029044">
    <property type="entry name" value="Nucleotide-diphossugar_trans"/>
</dbReference>
<dbReference type="GO" id="GO:0016757">
    <property type="term" value="F:glycosyltransferase activity"/>
    <property type="evidence" value="ECO:0007669"/>
    <property type="project" value="UniProtKB-KW"/>
</dbReference>
<dbReference type="InterPro" id="IPR002495">
    <property type="entry name" value="Glyco_trans_8"/>
</dbReference>
<dbReference type="Proteomes" id="UP000322327">
    <property type="component" value="Unassembled WGS sequence"/>
</dbReference>
<keyword evidence="3" id="KW-0479">Metal-binding</keyword>
<dbReference type="CDD" id="cd04194">
    <property type="entry name" value="GT8_A4GalT_like"/>
    <property type="match status" value="1"/>
</dbReference>
<evidence type="ECO:0000256" key="3">
    <source>
        <dbReference type="ARBA" id="ARBA00022723"/>
    </source>
</evidence>
<proteinExistence type="predicted"/>
<keyword evidence="1" id="KW-0328">Glycosyltransferase</keyword>
<evidence type="ECO:0000256" key="2">
    <source>
        <dbReference type="ARBA" id="ARBA00022679"/>
    </source>
</evidence>
<evidence type="ECO:0000313" key="4">
    <source>
        <dbReference type="EMBL" id="TXJ56427.1"/>
    </source>
</evidence>
<keyword evidence="2 4" id="KW-0808">Transferase</keyword>
<dbReference type="PANTHER" id="PTHR13778:SF47">
    <property type="entry name" value="LIPOPOLYSACCHARIDE 1,3-GALACTOSYLTRANSFERASE"/>
    <property type="match status" value="1"/>
</dbReference>
<dbReference type="Gene3D" id="3.90.550.10">
    <property type="entry name" value="Spore Coat Polysaccharide Biosynthesis Protein SpsA, Chain A"/>
    <property type="match status" value="1"/>
</dbReference>
<protein>
    <submittedName>
        <fullName evidence="4">Glycosyltransferase family 8 protein</fullName>
    </submittedName>
</protein>
<dbReference type="GO" id="GO:0046872">
    <property type="term" value="F:metal ion binding"/>
    <property type="evidence" value="ECO:0007669"/>
    <property type="project" value="UniProtKB-KW"/>
</dbReference>
<dbReference type="EMBL" id="SAYI01000015">
    <property type="protein sequence ID" value="TXJ56427.1"/>
    <property type="molecule type" value="Genomic_DNA"/>
</dbReference>